<dbReference type="GO" id="GO:0005829">
    <property type="term" value="C:cytosol"/>
    <property type="evidence" value="ECO:0007669"/>
    <property type="project" value="TreeGrafter"/>
</dbReference>
<comment type="pathway">
    <text evidence="1">Quinol/quinone metabolism; menaquinone biosynthesis.</text>
</comment>
<dbReference type="Proteomes" id="UP000323653">
    <property type="component" value="Chromosome"/>
</dbReference>
<protein>
    <recommendedName>
        <fullName evidence="1 2">Futalosine hydrolase</fullName>
        <shortName evidence="1">FL hydrolase</shortName>
        <ecNumber evidence="1 2">3.2.2.26</ecNumber>
    </recommendedName>
    <alternativeName>
        <fullName evidence="1">Futalosine nucleosidase</fullName>
    </alternativeName>
    <alternativeName>
        <fullName evidence="1">Menaquinone biosynthetic enzyme MqnB</fullName>
    </alternativeName>
</protein>
<dbReference type="KEGG" id="pej:FYC62_13115"/>
<evidence type="ECO:0000313" key="5">
    <source>
        <dbReference type="Proteomes" id="UP000323653"/>
    </source>
</evidence>
<dbReference type="HAMAP" id="MF_00991">
    <property type="entry name" value="MqnB"/>
    <property type="match status" value="1"/>
</dbReference>
<keyword evidence="5" id="KW-1185">Reference proteome</keyword>
<dbReference type="GO" id="GO:0009116">
    <property type="term" value="P:nucleoside metabolic process"/>
    <property type="evidence" value="ECO:0007669"/>
    <property type="project" value="InterPro"/>
</dbReference>
<dbReference type="InterPro" id="IPR000845">
    <property type="entry name" value="Nucleoside_phosphorylase_d"/>
</dbReference>
<dbReference type="UniPathway" id="UPA00079"/>
<dbReference type="Gene3D" id="3.40.50.1580">
    <property type="entry name" value="Nucleoside phosphorylase domain"/>
    <property type="match status" value="1"/>
</dbReference>
<dbReference type="EC" id="3.2.2.26" evidence="1 2"/>
<keyword evidence="1 4" id="KW-0378">Hydrolase</keyword>
<sequence length="215" mass="23924">MRILIVVATYQEIAPLFKKLSIPEKGLSFTYLAHEIDIVVTGVGMVATAYALGKALENQTYNMAINAGIAGSFSKRIAIGEVVQVKKDILAELGAEDDEEFLSLEEMQLGEVEFLEQLHDSFQTDLKKVTAITVNKVHGNEDSIEDVKERLFPQTESMEGAAFFYACEEAGVAGMQVRAISNYVEKRNKANWNIPLAVKNLNEWLSQYLNTLSKK</sequence>
<dbReference type="PANTHER" id="PTHR46832">
    <property type="entry name" value="5'-METHYLTHIOADENOSINE/S-ADENOSYLHOMOCYSTEINE NUCLEOSIDASE"/>
    <property type="match status" value="1"/>
</dbReference>
<comment type="similarity">
    <text evidence="1">Belongs to the PNP/UDP phosphorylase family. Futalosine hydrolase subfamily.</text>
</comment>
<dbReference type="InterPro" id="IPR019963">
    <property type="entry name" value="FL_hydrolase_MqnB"/>
</dbReference>
<dbReference type="GO" id="GO:0019284">
    <property type="term" value="P:L-methionine salvage from S-adenosylmethionine"/>
    <property type="evidence" value="ECO:0007669"/>
    <property type="project" value="TreeGrafter"/>
</dbReference>
<accession>A0A5C0VLE4</accession>
<evidence type="ECO:0000256" key="1">
    <source>
        <dbReference type="HAMAP-Rule" id="MF_00991"/>
    </source>
</evidence>
<dbReference type="Pfam" id="PF01048">
    <property type="entry name" value="PNP_UDP_1"/>
    <property type="match status" value="1"/>
</dbReference>
<comment type="function">
    <text evidence="1">Catalyzes the hydrolysis of futalosine (FL) to dehypoxanthine futalosine (DHFL) and hypoxanthine, a step in the biosynthesis of menaquinone (MK, vitamin K2).</text>
</comment>
<dbReference type="NCBIfam" id="TIGR03664">
    <property type="entry name" value="fut_nucase"/>
    <property type="match status" value="1"/>
</dbReference>
<dbReference type="PANTHER" id="PTHR46832:SF2">
    <property type="entry name" value="FUTALOSINE HYDROLASE"/>
    <property type="match status" value="1"/>
</dbReference>
<organism evidence="4 5">
    <name type="scientific">Pedobacter aquae</name>
    <dbReference type="NCBI Taxonomy" id="2605747"/>
    <lineage>
        <taxon>Bacteria</taxon>
        <taxon>Pseudomonadati</taxon>
        <taxon>Bacteroidota</taxon>
        <taxon>Sphingobacteriia</taxon>
        <taxon>Sphingobacteriales</taxon>
        <taxon>Sphingobacteriaceae</taxon>
        <taxon>Pedobacter</taxon>
    </lineage>
</organism>
<comment type="catalytic activity">
    <reaction evidence="1">
        <text>futalosine + H2O = dehypoxanthine futalosine + hypoxanthine</text>
        <dbReference type="Rhea" id="RHEA:25904"/>
        <dbReference type="ChEBI" id="CHEBI:15377"/>
        <dbReference type="ChEBI" id="CHEBI:17368"/>
        <dbReference type="ChEBI" id="CHEBI:58863"/>
        <dbReference type="ChEBI" id="CHEBI:58864"/>
        <dbReference type="EC" id="3.2.2.26"/>
    </reaction>
</comment>
<dbReference type="GO" id="GO:0009234">
    <property type="term" value="P:menaquinone biosynthetic process"/>
    <property type="evidence" value="ECO:0007669"/>
    <property type="project" value="UniProtKB-UniRule"/>
</dbReference>
<dbReference type="AlphaFoldDB" id="A0A5C0VLE4"/>
<evidence type="ECO:0000256" key="2">
    <source>
        <dbReference type="NCBIfam" id="TIGR03664"/>
    </source>
</evidence>
<dbReference type="EMBL" id="CP043329">
    <property type="protein sequence ID" value="QEK52491.1"/>
    <property type="molecule type" value="Genomic_DNA"/>
</dbReference>
<feature type="domain" description="Nucleoside phosphorylase" evidence="3">
    <location>
        <begin position="3"/>
        <end position="206"/>
    </location>
</feature>
<dbReference type="CDD" id="cd17766">
    <property type="entry name" value="futalosine_nucleosidase_MqnB"/>
    <property type="match status" value="1"/>
</dbReference>
<dbReference type="GO" id="GO:0008782">
    <property type="term" value="F:adenosylhomocysteine nucleosidase activity"/>
    <property type="evidence" value="ECO:0007669"/>
    <property type="project" value="TreeGrafter"/>
</dbReference>
<evidence type="ECO:0000259" key="3">
    <source>
        <dbReference type="Pfam" id="PF01048"/>
    </source>
</evidence>
<proteinExistence type="inferred from homology"/>
<gene>
    <name evidence="1 4" type="primary">mqnB</name>
    <name evidence="4" type="ORF">FYC62_13115</name>
</gene>
<evidence type="ECO:0000313" key="4">
    <source>
        <dbReference type="EMBL" id="QEK52491.1"/>
    </source>
</evidence>
<dbReference type="SUPFAM" id="SSF53167">
    <property type="entry name" value="Purine and uridine phosphorylases"/>
    <property type="match status" value="1"/>
</dbReference>
<dbReference type="InterPro" id="IPR035994">
    <property type="entry name" value="Nucleoside_phosphorylase_sf"/>
</dbReference>
<keyword evidence="4" id="KW-0326">Glycosidase</keyword>
<dbReference type="RefSeq" id="WP_149075265.1">
    <property type="nucleotide sequence ID" value="NZ_CP043329.1"/>
</dbReference>
<reference evidence="4 5" key="1">
    <citation type="submission" date="2019-08" db="EMBL/GenBank/DDBJ databases">
        <title>Pedobacter sp. nov., isolated from Han river, South Korea.</title>
        <authorList>
            <person name="Lee D.-H."/>
            <person name="Kim Y.-S."/>
            <person name="Hwang E.-M."/>
            <person name="Le Tran T.C."/>
            <person name="Cha C.-J."/>
        </authorList>
    </citation>
    <scope>NUCLEOTIDE SEQUENCE [LARGE SCALE GENOMIC DNA]</scope>
    <source>
        <strain evidence="4 5">CJ43</strain>
    </source>
</reference>
<dbReference type="GO" id="GO:0008930">
    <property type="term" value="F:methylthioadenosine nucleosidase activity"/>
    <property type="evidence" value="ECO:0007669"/>
    <property type="project" value="TreeGrafter"/>
</dbReference>
<keyword evidence="1" id="KW-0474">Menaquinone biosynthesis</keyword>
<name>A0A5C0VLE4_9SPHI</name>